<evidence type="ECO:0000313" key="2">
    <source>
        <dbReference type="Proteomes" id="UP000789831"/>
    </source>
</evidence>
<accession>A0A9N9EP50</accession>
<dbReference type="AlphaFoldDB" id="A0A9N9EP50"/>
<proteinExistence type="predicted"/>
<evidence type="ECO:0000313" key="1">
    <source>
        <dbReference type="EMBL" id="CAG8685207.1"/>
    </source>
</evidence>
<dbReference type="EMBL" id="CAJVPL010011826">
    <property type="protein sequence ID" value="CAG8685207.1"/>
    <property type="molecule type" value="Genomic_DNA"/>
</dbReference>
<name>A0A9N9EP50_9GLOM</name>
<feature type="non-terminal residue" evidence="1">
    <location>
        <position position="106"/>
    </location>
</feature>
<reference evidence="1" key="1">
    <citation type="submission" date="2021-06" db="EMBL/GenBank/DDBJ databases">
        <authorList>
            <person name="Kallberg Y."/>
            <person name="Tangrot J."/>
            <person name="Rosling A."/>
        </authorList>
    </citation>
    <scope>NUCLEOTIDE SEQUENCE</scope>
    <source>
        <strain evidence="1">MT106</strain>
    </source>
</reference>
<protein>
    <submittedName>
        <fullName evidence="1">9491_t:CDS:1</fullName>
    </submittedName>
</protein>
<organism evidence="1 2">
    <name type="scientific">Ambispora gerdemannii</name>
    <dbReference type="NCBI Taxonomy" id="144530"/>
    <lineage>
        <taxon>Eukaryota</taxon>
        <taxon>Fungi</taxon>
        <taxon>Fungi incertae sedis</taxon>
        <taxon>Mucoromycota</taxon>
        <taxon>Glomeromycotina</taxon>
        <taxon>Glomeromycetes</taxon>
        <taxon>Archaeosporales</taxon>
        <taxon>Ambisporaceae</taxon>
        <taxon>Ambispora</taxon>
    </lineage>
</organism>
<comment type="caution">
    <text evidence="1">The sequence shown here is derived from an EMBL/GenBank/DDBJ whole genome shotgun (WGS) entry which is preliminary data.</text>
</comment>
<dbReference type="Proteomes" id="UP000789831">
    <property type="component" value="Unassembled WGS sequence"/>
</dbReference>
<keyword evidence="2" id="KW-1185">Reference proteome</keyword>
<gene>
    <name evidence="1" type="ORF">AGERDE_LOCUS12847</name>
</gene>
<sequence>HEQIELFLESLKNKPIVKQKQKLVIGSSQKLKPSSKILERRLKLLDTNDLRELAHSMNDPNIFKVKVEAAVTKITAGSIAAKHHLIMSTYKSKFQIKHKNELSSVQ</sequence>
<feature type="non-terminal residue" evidence="1">
    <location>
        <position position="1"/>
    </location>
</feature>
<dbReference type="OrthoDB" id="6159137at2759"/>